<evidence type="ECO:0000256" key="3">
    <source>
        <dbReference type="ARBA" id="ARBA00022722"/>
    </source>
</evidence>
<evidence type="ECO:0000256" key="7">
    <source>
        <dbReference type="ARBA" id="ARBA00038093"/>
    </source>
</evidence>
<protein>
    <recommendedName>
        <fullName evidence="8">PIN domain-containing protein</fullName>
    </recommendedName>
</protein>
<dbReference type="GO" id="GO:0004518">
    <property type="term" value="F:nuclease activity"/>
    <property type="evidence" value="ECO:0007669"/>
    <property type="project" value="UniProtKB-KW"/>
</dbReference>
<dbReference type="SUPFAM" id="SSF88723">
    <property type="entry name" value="PIN domain-like"/>
    <property type="match status" value="1"/>
</dbReference>
<gene>
    <name evidence="9" type="ORF">HELGO_WM78297</name>
</gene>
<dbReference type="CDD" id="cd18738">
    <property type="entry name" value="PIN_VapC4-5_FitB-like"/>
    <property type="match status" value="1"/>
</dbReference>
<dbReference type="Gene3D" id="3.40.50.1010">
    <property type="entry name" value="5'-nuclease"/>
    <property type="match status" value="1"/>
</dbReference>
<evidence type="ECO:0000259" key="8">
    <source>
        <dbReference type="Pfam" id="PF01850"/>
    </source>
</evidence>
<dbReference type="GO" id="GO:0016787">
    <property type="term" value="F:hydrolase activity"/>
    <property type="evidence" value="ECO:0007669"/>
    <property type="project" value="UniProtKB-KW"/>
</dbReference>
<evidence type="ECO:0000256" key="4">
    <source>
        <dbReference type="ARBA" id="ARBA00022723"/>
    </source>
</evidence>
<evidence type="ECO:0000256" key="6">
    <source>
        <dbReference type="ARBA" id="ARBA00022842"/>
    </source>
</evidence>
<dbReference type="PANTHER" id="PTHR33653">
    <property type="entry name" value="RIBONUCLEASE VAPC2"/>
    <property type="match status" value="1"/>
</dbReference>
<dbReference type="InterPro" id="IPR002716">
    <property type="entry name" value="PIN_dom"/>
</dbReference>
<keyword evidence="2" id="KW-1277">Toxin-antitoxin system</keyword>
<feature type="domain" description="PIN" evidence="8">
    <location>
        <begin position="1"/>
        <end position="110"/>
    </location>
</feature>
<dbReference type="Pfam" id="PF01850">
    <property type="entry name" value="PIN"/>
    <property type="match status" value="1"/>
</dbReference>
<name>A0A6S6SDG2_9GAMM</name>
<evidence type="ECO:0000313" key="9">
    <source>
        <dbReference type="EMBL" id="CAA6808006.1"/>
    </source>
</evidence>
<dbReference type="EMBL" id="CACVAT010000113">
    <property type="protein sequence ID" value="CAA6808006.1"/>
    <property type="molecule type" value="Genomic_DNA"/>
</dbReference>
<keyword evidence="3" id="KW-0540">Nuclease</keyword>
<reference evidence="9" key="1">
    <citation type="submission" date="2020-01" db="EMBL/GenBank/DDBJ databases">
        <authorList>
            <person name="Meier V. D."/>
            <person name="Meier V D."/>
        </authorList>
    </citation>
    <scope>NUCLEOTIDE SEQUENCE</scope>
    <source>
        <strain evidence="9">HLG_WM_MAG_09</strain>
    </source>
</reference>
<sequence length="124" mass="13885">MILDSNILIYASKVQNDLTGTAMTLIKQQNVCVSAISCLEVLGYHKLKNDEKTDLENMLERMTIFMVSDKVIEQAIALRQQQSMSLGDAIIAATALQQKQVLYTRNTSDFKWIDGLSLVNPFDA</sequence>
<proteinExistence type="inferred from homology"/>
<keyword evidence="6" id="KW-0460">Magnesium</keyword>
<evidence type="ECO:0000256" key="5">
    <source>
        <dbReference type="ARBA" id="ARBA00022801"/>
    </source>
</evidence>
<dbReference type="GO" id="GO:0046872">
    <property type="term" value="F:metal ion binding"/>
    <property type="evidence" value="ECO:0007669"/>
    <property type="project" value="UniProtKB-KW"/>
</dbReference>
<comment type="similarity">
    <text evidence="7">Belongs to the PINc/VapC protein family.</text>
</comment>
<keyword evidence="5" id="KW-0378">Hydrolase</keyword>
<accession>A0A6S6SDG2</accession>
<comment type="cofactor">
    <cofactor evidence="1">
        <name>Mg(2+)</name>
        <dbReference type="ChEBI" id="CHEBI:18420"/>
    </cofactor>
</comment>
<keyword evidence="4" id="KW-0479">Metal-binding</keyword>
<evidence type="ECO:0000256" key="1">
    <source>
        <dbReference type="ARBA" id="ARBA00001946"/>
    </source>
</evidence>
<organism evidence="9">
    <name type="scientific">uncultured Thiotrichaceae bacterium</name>
    <dbReference type="NCBI Taxonomy" id="298394"/>
    <lineage>
        <taxon>Bacteria</taxon>
        <taxon>Pseudomonadati</taxon>
        <taxon>Pseudomonadota</taxon>
        <taxon>Gammaproteobacteria</taxon>
        <taxon>Thiotrichales</taxon>
        <taxon>Thiotrichaceae</taxon>
        <taxon>environmental samples</taxon>
    </lineage>
</organism>
<evidence type="ECO:0000256" key="2">
    <source>
        <dbReference type="ARBA" id="ARBA00022649"/>
    </source>
</evidence>
<dbReference type="InterPro" id="IPR029060">
    <property type="entry name" value="PIN-like_dom_sf"/>
</dbReference>
<dbReference type="InterPro" id="IPR050556">
    <property type="entry name" value="Type_II_TA_system_RNase"/>
</dbReference>
<dbReference type="PANTHER" id="PTHR33653:SF1">
    <property type="entry name" value="RIBONUCLEASE VAPC2"/>
    <property type="match status" value="1"/>
</dbReference>
<dbReference type="AlphaFoldDB" id="A0A6S6SDG2"/>